<dbReference type="RefSeq" id="WP_347920387.1">
    <property type="nucleotide sequence ID" value="NZ_JBDXMX010000003.1"/>
</dbReference>
<evidence type="ECO:0000259" key="1">
    <source>
        <dbReference type="Pfam" id="PF18480"/>
    </source>
</evidence>
<dbReference type="Pfam" id="PF18480">
    <property type="entry name" value="DUF5615"/>
    <property type="match status" value="1"/>
</dbReference>
<evidence type="ECO:0000313" key="2">
    <source>
        <dbReference type="EMBL" id="MEO9247727.1"/>
    </source>
</evidence>
<comment type="caution">
    <text evidence="2">The sequence shown here is derived from an EMBL/GenBank/DDBJ whole genome shotgun (WGS) entry which is preliminary data.</text>
</comment>
<dbReference type="EMBL" id="JBDXMX010000003">
    <property type="protein sequence ID" value="MEO9247727.1"/>
    <property type="molecule type" value="Genomic_DNA"/>
</dbReference>
<feature type="domain" description="DUF5615" evidence="1">
    <location>
        <begin position="1"/>
        <end position="91"/>
    </location>
</feature>
<dbReference type="Proteomes" id="UP001484097">
    <property type="component" value="Unassembled WGS sequence"/>
</dbReference>
<keyword evidence="3" id="KW-1185">Reference proteome</keyword>
<protein>
    <submittedName>
        <fullName evidence="2">DUF5615 family PIN-like protein</fullName>
    </submittedName>
</protein>
<proteinExistence type="predicted"/>
<dbReference type="InterPro" id="IPR041049">
    <property type="entry name" value="DUF5615"/>
</dbReference>
<name>A0ABV0IHV7_9MICC</name>
<gene>
    <name evidence="2" type="ORF">ABDK96_08555</name>
</gene>
<organism evidence="2 3">
    <name type="scientific">Citricoccus nitrophenolicus</name>
    <dbReference type="NCBI Taxonomy" id="863575"/>
    <lineage>
        <taxon>Bacteria</taxon>
        <taxon>Bacillati</taxon>
        <taxon>Actinomycetota</taxon>
        <taxon>Actinomycetes</taxon>
        <taxon>Micrococcales</taxon>
        <taxon>Micrococcaceae</taxon>
        <taxon>Citricoccus</taxon>
    </lineage>
</organism>
<reference evidence="2 3" key="1">
    <citation type="submission" date="2024-05" db="EMBL/GenBank/DDBJ databases">
        <authorList>
            <person name="Yi C."/>
        </authorList>
    </citation>
    <scope>NUCLEOTIDE SEQUENCE [LARGE SCALE GENOMIC DNA]</scope>
    <source>
        <strain evidence="2 3">XS13</strain>
    </source>
</reference>
<sequence>MRFLVDAQLPPALARVLTEHVTDIGPGDASDRDLWDYALENDAVLVTKDEDFRNMILLDVRSPAVVWVRVGNTRRQALIGWFEPLIERIVGMIGSGDRLIELR</sequence>
<accession>A0ABV0IHV7</accession>
<evidence type="ECO:0000313" key="3">
    <source>
        <dbReference type="Proteomes" id="UP001484097"/>
    </source>
</evidence>